<reference evidence="9" key="1">
    <citation type="submission" date="2016-10" db="EMBL/GenBank/DDBJ databases">
        <authorList>
            <person name="Varghese N."/>
            <person name="Submissions S."/>
        </authorList>
    </citation>
    <scope>NUCLEOTIDE SEQUENCE [LARGE SCALE GENOMIC DNA]</scope>
    <source>
        <strain evidence="9">BS3660</strain>
    </source>
</reference>
<keyword evidence="4" id="KW-0804">Transcription</keyword>
<name>A0A231GPT7_PSEJE</name>
<evidence type="ECO:0000259" key="7">
    <source>
        <dbReference type="PROSITE" id="PS50977"/>
    </source>
</evidence>
<sequence>MPDSRPQTPMNNRSQPSDSESEPVSRRGRPVGDHNAKRAELLAAAIAVIAREGYAGASMRKVAQHAGCTTGAVTYYFANKEEMITAVAQSLFDQIDTLLENNQERIDIKTLIEQWLDWTNTDEPNAWLAWLQLLGYARHEPAFAGVIKQRYARFRQVFTSVLERGQSQGIIRDDIPAELLADQLSAISDGWMMMLPIEPERFGSSRGQSLLDGLMTLITPPQPHKPPSKRKAAAK</sequence>
<dbReference type="PANTHER" id="PTHR30055">
    <property type="entry name" value="HTH-TYPE TRANSCRIPTIONAL REGULATOR RUTR"/>
    <property type="match status" value="1"/>
</dbReference>
<keyword evidence="2" id="KW-0805">Transcription regulation</keyword>
<feature type="DNA-binding region" description="H-T-H motif" evidence="5">
    <location>
        <begin position="58"/>
        <end position="77"/>
    </location>
</feature>
<keyword evidence="9" id="KW-1185">Reference proteome</keyword>
<protein>
    <submittedName>
        <fullName evidence="8">DNA-binding transcriptional regulator, AcrR family</fullName>
    </submittedName>
</protein>
<evidence type="ECO:0000256" key="5">
    <source>
        <dbReference type="PROSITE-ProRule" id="PRU00335"/>
    </source>
</evidence>
<feature type="domain" description="HTH tetR-type" evidence="7">
    <location>
        <begin position="35"/>
        <end position="95"/>
    </location>
</feature>
<dbReference type="PANTHER" id="PTHR30055:SF234">
    <property type="entry name" value="HTH-TYPE TRANSCRIPTIONAL REGULATOR BETI"/>
    <property type="match status" value="1"/>
</dbReference>
<dbReference type="PROSITE" id="PS50977">
    <property type="entry name" value="HTH_TETR_2"/>
    <property type="match status" value="1"/>
</dbReference>
<dbReference type="Gene3D" id="1.10.357.10">
    <property type="entry name" value="Tetracycline Repressor, domain 2"/>
    <property type="match status" value="1"/>
</dbReference>
<accession>A0A231GPT7</accession>
<organism evidence="8 9">
    <name type="scientific">Pseudomonas jessenii</name>
    <dbReference type="NCBI Taxonomy" id="77298"/>
    <lineage>
        <taxon>Bacteria</taxon>
        <taxon>Pseudomonadati</taxon>
        <taxon>Pseudomonadota</taxon>
        <taxon>Gammaproteobacteria</taxon>
        <taxon>Pseudomonadales</taxon>
        <taxon>Pseudomonadaceae</taxon>
        <taxon>Pseudomonas</taxon>
    </lineage>
</organism>
<dbReference type="GO" id="GO:0003700">
    <property type="term" value="F:DNA-binding transcription factor activity"/>
    <property type="evidence" value="ECO:0007669"/>
    <property type="project" value="TreeGrafter"/>
</dbReference>
<dbReference type="Proteomes" id="UP000198542">
    <property type="component" value="Unassembled WGS sequence"/>
</dbReference>
<dbReference type="Pfam" id="PF13977">
    <property type="entry name" value="TetR_C_6"/>
    <property type="match status" value="1"/>
</dbReference>
<dbReference type="GO" id="GO:0000976">
    <property type="term" value="F:transcription cis-regulatory region binding"/>
    <property type="evidence" value="ECO:0007669"/>
    <property type="project" value="TreeGrafter"/>
</dbReference>
<keyword evidence="3 5" id="KW-0238">DNA-binding</keyword>
<evidence type="ECO:0000313" key="8">
    <source>
        <dbReference type="EMBL" id="SEC13344.1"/>
    </source>
</evidence>
<dbReference type="InterPro" id="IPR036271">
    <property type="entry name" value="Tet_transcr_reg_TetR-rel_C_sf"/>
</dbReference>
<dbReference type="AlphaFoldDB" id="A0A231GPT7"/>
<evidence type="ECO:0000256" key="3">
    <source>
        <dbReference type="ARBA" id="ARBA00023125"/>
    </source>
</evidence>
<evidence type="ECO:0000256" key="4">
    <source>
        <dbReference type="ARBA" id="ARBA00023163"/>
    </source>
</evidence>
<feature type="region of interest" description="Disordered" evidence="6">
    <location>
        <begin position="1"/>
        <end position="34"/>
    </location>
</feature>
<feature type="compositionally biased region" description="Polar residues" evidence="6">
    <location>
        <begin position="1"/>
        <end position="18"/>
    </location>
</feature>
<dbReference type="SUPFAM" id="SSF48498">
    <property type="entry name" value="Tetracyclin repressor-like, C-terminal domain"/>
    <property type="match status" value="1"/>
</dbReference>
<evidence type="ECO:0000256" key="6">
    <source>
        <dbReference type="SAM" id="MobiDB-lite"/>
    </source>
</evidence>
<dbReference type="InterPro" id="IPR039538">
    <property type="entry name" value="BetI_C"/>
</dbReference>
<evidence type="ECO:0000256" key="2">
    <source>
        <dbReference type="ARBA" id="ARBA00023015"/>
    </source>
</evidence>
<dbReference type="EMBL" id="FNTC01000002">
    <property type="protein sequence ID" value="SEC13344.1"/>
    <property type="molecule type" value="Genomic_DNA"/>
</dbReference>
<dbReference type="RefSeq" id="WP_090454642.1">
    <property type="nucleotide sequence ID" value="NZ_FNTC01000002.1"/>
</dbReference>
<gene>
    <name evidence="8" type="ORF">SAMN04490187_3292</name>
</gene>
<dbReference type="PRINTS" id="PR00455">
    <property type="entry name" value="HTHTETR"/>
</dbReference>
<dbReference type="InterPro" id="IPR001647">
    <property type="entry name" value="HTH_TetR"/>
</dbReference>
<dbReference type="SUPFAM" id="SSF46689">
    <property type="entry name" value="Homeodomain-like"/>
    <property type="match status" value="1"/>
</dbReference>
<evidence type="ECO:0000256" key="1">
    <source>
        <dbReference type="ARBA" id="ARBA00022491"/>
    </source>
</evidence>
<dbReference type="InterPro" id="IPR050109">
    <property type="entry name" value="HTH-type_TetR-like_transc_reg"/>
</dbReference>
<evidence type="ECO:0000313" key="9">
    <source>
        <dbReference type="Proteomes" id="UP000198542"/>
    </source>
</evidence>
<keyword evidence="1" id="KW-0678">Repressor</keyword>
<proteinExistence type="predicted"/>
<dbReference type="InterPro" id="IPR009057">
    <property type="entry name" value="Homeodomain-like_sf"/>
</dbReference>
<dbReference type="Pfam" id="PF00440">
    <property type="entry name" value="TetR_N"/>
    <property type="match status" value="1"/>
</dbReference>